<evidence type="ECO:0000256" key="12">
    <source>
        <dbReference type="ARBA" id="ARBA00022927"/>
    </source>
</evidence>
<dbReference type="InterPro" id="IPR020003">
    <property type="entry name" value="ATPase_a/bsu_AS"/>
</dbReference>
<evidence type="ECO:0000256" key="16">
    <source>
        <dbReference type="ARBA" id="ARBA00023310"/>
    </source>
</evidence>
<evidence type="ECO:0000256" key="4">
    <source>
        <dbReference type="ARBA" id="ARBA00012473"/>
    </source>
</evidence>
<dbReference type="AlphaFoldDB" id="A0A7W8DVP1"/>
<dbReference type="GO" id="GO:0005524">
    <property type="term" value="F:ATP binding"/>
    <property type="evidence" value="ECO:0007669"/>
    <property type="project" value="UniProtKB-KW"/>
</dbReference>
<evidence type="ECO:0000256" key="5">
    <source>
        <dbReference type="ARBA" id="ARBA00020580"/>
    </source>
</evidence>
<dbReference type="GO" id="GO:0046933">
    <property type="term" value="F:proton-transporting ATP synthase activity, rotational mechanism"/>
    <property type="evidence" value="ECO:0007669"/>
    <property type="project" value="TreeGrafter"/>
</dbReference>
<dbReference type="Gene3D" id="3.40.50.12240">
    <property type="match status" value="1"/>
</dbReference>
<evidence type="ECO:0000256" key="9">
    <source>
        <dbReference type="ARBA" id="ARBA00022781"/>
    </source>
</evidence>
<keyword evidence="20" id="KW-1185">Reference proteome</keyword>
<keyword evidence="14" id="KW-0406">Ion transport</keyword>
<comment type="function">
    <text evidence="1">Probable catalytic subunit of a protein translocase for flagellum-specific export, or a proton translocase involved in local circuits at the flagellum.</text>
</comment>
<dbReference type="NCBIfam" id="TIGR01026">
    <property type="entry name" value="fliI_yscN"/>
    <property type="match status" value="1"/>
</dbReference>
<dbReference type="SUPFAM" id="SSF52540">
    <property type="entry name" value="P-loop containing nucleoside triphosphate hydrolases"/>
    <property type="match status" value="1"/>
</dbReference>
<evidence type="ECO:0000259" key="18">
    <source>
        <dbReference type="SMART" id="SM00382"/>
    </source>
</evidence>
<dbReference type="EC" id="7.1.2.2" evidence="4"/>
<name>A0A7W8DVP1_9HYPH</name>
<dbReference type="PANTHER" id="PTHR15184:SF9">
    <property type="entry name" value="SPI-1 TYPE 3 SECRETION SYSTEM ATPASE"/>
    <property type="match status" value="1"/>
</dbReference>
<dbReference type="GO" id="GO:0044781">
    <property type="term" value="P:bacterial-type flagellum organization"/>
    <property type="evidence" value="ECO:0007669"/>
    <property type="project" value="UniProtKB-KW"/>
</dbReference>
<dbReference type="GO" id="GO:0030257">
    <property type="term" value="C:type III protein secretion system complex"/>
    <property type="evidence" value="ECO:0007669"/>
    <property type="project" value="InterPro"/>
</dbReference>
<comment type="catalytic activity">
    <reaction evidence="17">
        <text>ATP + H2O + cellular proteinSide 1 = ADP + phosphate + cellular proteinSide 2.</text>
        <dbReference type="EC" id="7.4.2.8"/>
    </reaction>
</comment>
<keyword evidence="12" id="KW-0653">Protein transport</keyword>
<protein>
    <recommendedName>
        <fullName evidence="5">Flagellum-specific ATP synthase</fullName>
        <ecNumber evidence="4">7.1.2.2</ecNumber>
    </recommendedName>
</protein>
<feature type="domain" description="AAA+ ATPase" evidence="18">
    <location>
        <begin position="178"/>
        <end position="360"/>
    </location>
</feature>
<evidence type="ECO:0000256" key="7">
    <source>
        <dbReference type="ARBA" id="ARBA00022490"/>
    </source>
</evidence>
<evidence type="ECO:0000256" key="6">
    <source>
        <dbReference type="ARBA" id="ARBA00022448"/>
    </source>
</evidence>
<dbReference type="InterPro" id="IPR000194">
    <property type="entry name" value="ATPase_F1/V1/A1_a/bsu_nucl-bd"/>
</dbReference>
<evidence type="ECO:0000256" key="10">
    <source>
        <dbReference type="ARBA" id="ARBA00022795"/>
    </source>
</evidence>
<keyword evidence="7" id="KW-0963">Cytoplasm</keyword>
<dbReference type="InterPro" id="IPR022426">
    <property type="entry name" value="FliI_clade3"/>
</dbReference>
<evidence type="ECO:0000256" key="1">
    <source>
        <dbReference type="ARBA" id="ARBA00003290"/>
    </source>
</evidence>
<dbReference type="FunFam" id="3.40.50.12240:FF:000002">
    <property type="entry name" value="Flagellum-specific ATP synthase FliI"/>
    <property type="match status" value="1"/>
</dbReference>
<sequence length="470" mass="50008">MTRAVRTTAGTARNPEGGRMLNALAGLVRRYSSPEFSVAHGGHVQTIAAGNYTVSGLSRHVRLGEFVAHKSATGIHLGEVVRVEPDSVVVCPIEPGEPIGIHDTVIRKGAFRVAPAASWCGRTINALGEPIDGLGPLVQGDVRRSISNSAPPSMTRRRVETGFNTGVRAIDLFAPLCLGQRLGIFAGSGVGKSTLLSMLARADAFDKVVIALVGERGREVREFIEDTLGDNLAKSVAVVATSDESPMLRKMAPLTAVTIAEHYRDQGDNVLLIIDSVTRFAHAIREVATASGEPPIARGYPASVFTELPRLLERAGPGAEGTGTITAIISILVDGDNHNDPIADSTRGILDGHIVMERSLAEEGRYPPINPLASISRLARKAWTPDQEKLVARLKALIHRFEETRDLRLIGGYRPGGDPDLDMAIKQVPIIYEVLKQTPGEPPAGDAFSDLAMALKNAAGQGAAPANRRG</sequence>
<evidence type="ECO:0000256" key="8">
    <source>
        <dbReference type="ARBA" id="ARBA00022741"/>
    </source>
</evidence>
<keyword evidence="8" id="KW-0547">Nucleotide-binding</keyword>
<keyword evidence="15" id="KW-1006">Bacterial flagellum protein export</keyword>
<organism evidence="19 20">
    <name type="scientific">Shinella fusca</name>
    <dbReference type="NCBI Taxonomy" id="544480"/>
    <lineage>
        <taxon>Bacteria</taxon>
        <taxon>Pseudomonadati</taxon>
        <taxon>Pseudomonadota</taxon>
        <taxon>Alphaproteobacteria</taxon>
        <taxon>Hyphomicrobiales</taxon>
        <taxon>Rhizobiaceae</taxon>
        <taxon>Shinella</taxon>
    </lineage>
</organism>
<evidence type="ECO:0000256" key="2">
    <source>
        <dbReference type="ARBA" id="ARBA00004496"/>
    </source>
</evidence>
<comment type="subcellular location">
    <subcellularLocation>
        <location evidence="2">Cytoplasm</location>
    </subcellularLocation>
</comment>
<proteinExistence type="inferred from homology"/>
<dbReference type="GO" id="GO:0008564">
    <property type="term" value="F:protein-exporting ATPase activity"/>
    <property type="evidence" value="ECO:0007669"/>
    <property type="project" value="UniProtKB-EC"/>
</dbReference>
<dbReference type="GO" id="GO:0009288">
    <property type="term" value="C:bacterial-type flagellum"/>
    <property type="evidence" value="ECO:0007669"/>
    <property type="project" value="InterPro"/>
</dbReference>
<dbReference type="GO" id="GO:0030254">
    <property type="term" value="P:protein secretion by the type III secretion system"/>
    <property type="evidence" value="ECO:0007669"/>
    <property type="project" value="InterPro"/>
</dbReference>
<evidence type="ECO:0000256" key="3">
    <source>
        <dbReference type="ARBA" id="ARBA00008936"/>
    </source>
</evidence>
<accession>A0A7W8DVP1</accession>
<dbReference type="InterPro" id="IPR027417">
    <property type="entry name" value="P-loop_NTPase"/>
</dbReference>
<dbReference type="EMBL" id="JACHIK010000011">
    <property type="protein sequence ID" value="MBB5043817.1"/>
    <property type="molecule type" value="Genomic_DNA"/>
</dbReference>
<comment type="similarity">
    <text evidence="3">Belongs to the ATPase alpha/beta chains family.</text>
</comment>
<reference evidence="19 20" key="1">
    <citation type="submission" date="2020-08" db="EMBL/GenBank/DDBJ databases">
        <title>Genomic Encyclopedia of Type Strains, Phase IV (KMG-IV): sequencing the most valuable type-strain genomes for metagenomic binning, comparative biology and taxonomic classification.</title>
        <authorList>
            <person name="Goeker M."/>
        </authorList>
    </citation>
    <scope>NUCLEOTIDE SEQUENCE [LARGE SCALE GENOMIC DNA]</scope>
    <source>
        <strain evidence="19 20">DSM 21319</strain>
    </source>
</reference>
<dbReference type="GO" id="GO:0016887">
    <property type="term" value="F:ATP hydrolysis activity"/>
    <property type="evidence" value="ECO:0007669"/>
    <property type="project" value="InterPro"/>
</dbReference>
<dbReference type="InterPro" id="IPR050053">
    <property type="entry name" value="ATPase_alpha/beta_chains"/>
</dbReference>
<keyword evidence="9" id="KW-0375">Hydrogen ion transport</keyword>
<evidence type="ECO:0000256" key="14">
    <source>
        <dbReference type="ARBA" id="ARBA00023065"/>
    </source>
</evidence>
<dbReference type="PROSITE" id="PS00152">
    <property type="entry name" value="ATPASE_ALPHA_BETA"/>
    <property type="match status" value="1"/>
</dbReference>
<dbReference type="CDD" id="cd01136">
    <property type="entry name" value="ATPase_flagellum-secretory_path_III"/>
    <property type="match status" value="1"/>
</dbReference>
<evidence type="ECO:0000313" key="20">
    <source>
        <dbReference type="Proteomes" id="UP000535406"/>
    </source>
</evidence>
<dbReference type="GO" id="GO:0005737">
    <property type="term" value="C:cytoplasm"/>
    <property type="evidence" value="ECO:0007669"/>
    <property type="project" value="UniProtKB-SubCell"/>
</dbReference>
<evidence type="ECO:0000256" key="13">
    <source>
        <dbReference type="ARBA" id="ARBA00022967"/>
    </source>
</evidence>
<keyword evidence="13" id="KW-1278">Translocase</keyword>
<dbReference type="Pfam" id="PF00006">
    <property type="entry name" value="ATP-synt_ab"/>
    <property type="match status" value="1"/>
</dbReference>
<dbReference type="Proteomes" id="UP000535406">
    <property type="component" value="Unassembled WGS sequence"/>
</dbReference>
<dbReference type="Pfam" id="PF18269">
    <property type="entry name" value="T3SS_ATPase_C"/>
    <property type="match status" value="1"/>
</dbReference>
<dbReference type="SMART" id="SM00382">
    <property type="entry name" value="AAA"/>
    <property type="match status" value="1"/>
</dbReference>
<evidence type="ECO:0000256" key="17">
    <source>
        <dbReference type="ARBA" id="ARBA00034006"/>
    </source>
</evidence>
<evidence type="ECO:0000256" key="11">
    <source>
        <dbReference type="ARBA" id="ARBA00022840"/>
    </source>
</evidence>
<evidence type="ECO:0000313" key="19">
    <source>
        <dbReference type="EMBL" id="MBB5043817.1"/>
    </source>
</evidence>
<evidence type="ECO:0000256" key="15">
    <source>
        <dbReference type="ARBA" id="ARBA00023225"/>
    </source>
</evidence>
<dbReference type="NCBIfam" id="TIGR03498">
    <property type="entry name" value="FliI_clade3"/>
    <property type="match status" value="1"/>
</dbReference>
<comment type="caution">
    <text evidence="19">The sequence shown here is derived from an EMBL/GenBank/DDBJ whole genome shotgun (WGS) entry which is preliminary data.</text>
</comment>
<keyword evidence="10" id="KW-1005">Bacterial flagellum biogenesis</keyword>
<dbReference type="InterPro" id="IPR040627">
    <property type="entry name" value="T3SS_ATPase_C"/>
</dbReference>
<gene>
    <name evidence="19" type="ORF">HNQ66_003228</name>
</gene>
<dbReference type="PANTHER" id="PTHR15184">
    <property type="entry name" value="ATP SYNTHASE"/>
    <property type="match status" value="1"/>
</dbReference>
<keyword evidence="6" id="KW-0813">Transport</keyword>
<keyword evidence="16" id="KW-0066">ATP synthesis</keyword>
<dbReference type="InterPro" id="IPR005714">
    <property type="entry name" value="ATPase_T3SS_FliI/YscN"/>
</dbReference>
<dbReference type="InterPro" id="IPR003593">
    <property type="entry name" value="AAA+_ATPase"/>
</dbReference>
<keyword evidence="11" id="KW-0067">ATP-binding</keyword>